<protein>
    <submittedName>
        <fullName evidence="9">Transporter</fullName>
    </submittedName>
</protein>
<dbReference type="AlphaFoldDB" id="A0A916VEJ3"/>
<name>A0A916VEJ3_9FIRM</name>
<keyword evidence="4 7" id="KW-0812">Transmembrane</keyword>
<feature type="transmembrane region" description="Helical" evidence="7">
    <location>
        <begin position="187"/>
        <end position="205"/>
    </location>
</feature>
<comment type="caution">
    <text evidence="9">The sequence shown here is derived from an EMBL/GenBank/DDBJ whole genome shotgun (WGS) entry which is preliminary data.</text>
</comment>
<evidence type="ECO:0000256" key="6">
    <source>
        <dbReference type="ARBA" id="ARBA00023136"/>
    </source>
</evidence>
<evidence type="ECO:0000313" key="10">
    <source>
        <dbReference type="Proteomes" id="UP000613208"/>
    </source>
</evidence>
<dbReference type="EMBL" id="BLYI01000062">
    <property type="protein sequence ID" value="GFO86453.1"/>
    <property type="molecule type" value="Genomic_DNA"/>
</dbReference>
<keyword evidence="10" id="KW-1185">Reference proteome</keyword>
<dbReference type="PANTHER" id="PTHR32322">
    <property type="entry name" value="INNER MEMBRANE TRANSPORTER"/>
    <property type="match status" value="1"/>
</dbReference>
<keyword evidence="3" id="KW-1003">Cell membrane</keyword>
<feature type="transmembrane region" description="Helical" evidence="7">
    <location>
        <begin position="128"/>
        <end position="147"/>
    </location>
</feature>
<dbReference type="SUPFAM" id="SSF103481">
    <property type="entry name" value="Multidrug resistance efflux transporter EmrE"/>
    <property type="match status" value="2"/>
</dbReference>
<evidence type="ECO:0000259" key="8">
    <source>
        <dbReference type="Pfam" id="PF00892"/>
    </source>
</evidence>
<reference evidence="9" key="1">
    <citation type="submission" date="2020-06" db="EMBL/GenBank/DDBJ databases">
        <title>Characterization of fructooligosaccharide metabolism and fructooligosaccharide-degrading enzymes in human commensal butyrate producers.</title>
        <authorList>
            <person name="Tanno H."/>
            <person name="Fujii T."/>
            <person name="Hirano K."/>
            <person name="Maeno S."/>
            <person name="Tonozuka T."/>
            <person name="Sakamoto M."/>
            <person name="Ohkuma M."/>
            <person name="Tochio T."/>
            <person name="Endo A."/>
        </authorList>
    </citation>
    <scope>NUCLEOTIDE SEQUENCE</scope>
    <source>
        <strain evidence="9">JCM 17466</strain>
    </source>
</reference>
<dbReference type="Pfam" id="PF00892">
    <property type="entry name" value="EamA"/>
    <property type="match status" value="2"/>
</dbReference>
<dbReference type="InterPro" id="IPR000620">
    <property type="entry name" value="EamA_dom"/>
</dbReference>
<gene>
    <name evidence="9" type="ORF">ANBU17_28000</name>
</gene>
<dbReference type="InterPro" id="IPR037185">
    <property type="entry name" value="EmrE-like"/>
</dbReference>
<comment type="subcellular location">
    <subcellularLocation>
        <location evidence="1">Cell membrane</location>
        <topology evidence="1">Multi-pass membrane protein</topology>
    </subcellularLocation>
</comment>
<evidence type="ECO:0000256" key="5">
    <source>
        <dbReference type="ARBA" id="ARBA00022989"/>
    </source>
</evidence>
<feature type="transmembrane region" description="Helical" evidence="7">
    <location>
        <begin position="250"/>
        <end position="271"/>
    </location>
</feature>
<dbReference type="InterPro" id="IPR050638">
    <property type="entry name" value="AA-Vitamin_Transporters"/>
</dbReference>
<dbReference type="RefSeq" id="WP_201312089.1">
    <property type="nucleotide sequence ID" value="NZ_BLYI01000062.1"/>
</dbReference>
<feature type="transmembrane region" description="Helical" evidence="7">
    <location>
        <begin position="103"/>
        <end position="121"/>
    </location>
</feature>
<dbReference type="GO" id="GO:0005886">
    <property type="term" value="C:plasma membrane"/>
    <property type="evidence" value="ECO:0007669"/>
    <property type="project" value="UniProtKB-SubCell"/>
</dbReference>
<evidence type="ECO:0000256" key="1">
    <source>
        <dbReference type="ARBA" id="ARBA00004651"/>
    </source>
</evidence>
<feature type="transmembrane region" description="Helical" evidence="7">
    <location>
        <begin position="35"/>
        <end position="56"/>
    </location>
</feature>
<evidence type="ECO:0000256" key="7">
    <source>
        <dbReference type="SAM" id="Phobius"/>
    </source>
</evidence>
<dbReference type="PANTHER" id="PTHR32322:SF18">
    <property type="entry name" value="S-ADENOSYLMETHIONINE_S-ADENOSYLHOMOCYSTEINE TRANSPORTER"/>
    <property type="match status" value="1"/>
</dbReference>
<sequence length="296" mass="31845">MSQNTKGMCFAVIGGTCWGLSGVMGKYLFDERQLTAVWLVTVRLLAAGILMLALAWGKRKNGIFDVWKRKDSAVRQIVFCIFGMAACQMSYFLAVQYSNPGTATVLQYLGPVLIMLFCLIRDRRLPKMLEIAVLVAVIAGVFLLATHGSPGNLAITEQALFWGLISAVTCAVYNIQPEKLLKEFGTLETVGWGMLIGGILAAPVTRVWEVPGVWDSMTFFMMAGVILIGTVIAFGCYLHGVALLGPVRGSLFGCVEPLAASVLSAAVLGQVFEMMDVAGMACIIIGVTALAVFDKK</sequence>
<feature type="transmembrane region" description="Helical" evidence="7">
    <location>
        <begin position="159"/>
        <end position="175"/>
    </location>
</feature>
<feature type="domain" description="EamA" evidence="8">
    <location>
        <begin position="159"/>
        <end position="289"/>
    </location>
</feature>
<keyword evidence="5 7" id="KW-1133">Transmembrane helix</keyword>
<evidence type="ECO:0000256" key="4">
    <source>
        <dbReference type="ARBA" id="ARBA00022692"/>
    </source>
</evidence>
<organism evidence="9 10">
    <name type="scientific">Anaerostipes butyraticus</name>
    <dbReference type="NCBI Taxonomy" id="645466"/>
    <lineage>
        <taxon>Bacteria</taxon>
        <taxon>Bacillati</taxon>
        <taxon>Bacillota</taxon>
        <taxon>Clostridia</taxon>
        <taxon>Lachnospirales</taxon>
        <taxon>Lachnospiraceae</taxon>
        <taxon>Anaerostipes</taxon>
    </lineage>
</organism>
<evidence type="ECO:0000313" key="9">
    <source>
        <dbReference type="EMBL" id="GFO86453.1"/>
    </source>
</evidence>
<accession>A0A916VEJ3</accession>
<proteinExistence type="inferred from homology"/>
<feature type="domain" description="EamA" evidence="8">
    <location>
        <begin position="6"/>
        <end position="145"/>
    </location>
</feature>
<feature type="transmembrane region" description="Helical" evidence="7">
    <location>
        <begin position="77"/>
        <end position="97"/>
    </location>
</feature>
<feature type="transmembrane region" description="Helical" evidence="7">
    <location>
        <begin position="277"/>
        <end position="293"/>
    </location>
</feature>
<dbReference type="Proteomes" id="UP000613208">
    <property type="component" value="Unassembled WGS sequence"/>
</dbReference>
<keyword evidence="6 7" id="KW-0472">Membrane</keyword>
<feature type="transmembrane region" description="Helical" evidence="7">
    <location>
        <begin position="217"/>
        <end position="238"/>
    </location>
</feature>
<evidence type="ECO:0000256" key="2">
    <source>
        <dbReference type="ARBA" id="ARBA00007362"/>
    </source>
</evidence>
<comment type="similarity">
    <text evidence="2">Belongs to the EamA transporter family.</text>
</comment>
<evidence type="ECO:0000256" key="3">
    <source>
        <dbReference type="ARBA" id="ARBA00022475"/>
    </source>
</evidence>